<dbReference type="AlphaFoldDB" id="A0A521ELQ8"/>
<keyword evidence="1" id="KW-1133">Transmembrane helix</keyword>
<dbReference type="Proteomes" id="UP000316030">
    <property type="component" value="Unassembled WGS sequence"/>
</dbReference>
<dbReference type="EMBL" id="FXTO01000017">
    <property type="protein sequence ID" value="SMO84855.1"/>
    <property type="molecule type" value="Genomic_DNA"/>
</dbReference>
<evidence type="ECO:0000313" key="3">
    <source>
        <dbReference type="Proteomes" id="UP000316030"/>
    </source>
</evidence>
<keyword evidence="1" id="KW-0472">Membrane</keyword>
<dbReference type="OrthoDB" id="9790409at2"/>
<name>A0A521ELQ8_9RHOB</name>
<evidence type="ECO:0008006" key="4">
    <source>
        <dbReference type="Google" id="ProtNLM"/>
    </source>
</evidence>
<proteinExistence type="predicted"/>
<protein>
    <recommendedName>
        <fullName evidence="4">Transporter component</fullName>
    </recommendedName>
</protein>
<evidence type="ECO:0000313" key="2">
    <source>
        <dbReference type="EMBL" id="SMO84855.1"/>
    </source>
</evidence>
<dbReference type="RefSeq" id="WP_142493930.1">
    <property type="nucleotide sequence ID" value="NZ_FXTO01000017.1"/>
</dbReference>
<feature type="transmembrane region" description="Helical" evidence="1">
    <location>
        <begin position="84"/>
        <end position="107"/>
    </location>
</feature>
<reference evidence="2 3" key="1">
    <citation type="submission" date="2017-05" db="EMBL/GenBank/DDBJ databases">
        <authorList>
            <person name="Varghese N."/>
            <person name="Submissions S."/>
        </authorList>
    </citation>
    <scope>NUCLEOTIDE SEQUENCE [LARGE SCALE GENOMIC DNA]</scope>
    <source>
        <strain evidence="2 3">DSM 29506</strain>
    </source>
</reference>
<accession>A0A521ELQ8</accession>
<feature type="transmembrane region" description="Helical" evidence="1">
    <location>
        <begin position="113"/>
        <end position="133"/>
    </location>
</feature>
<gene>
    <name evidence="2" type="ORF">SAMN06265173_11765</name>
</gene>
<dbReference type="InterPro" id="IPR046513">
    <property type="entry name" value="DUF6691"/>
</dbReference>
<organism evidence="2 3">
    <name type="scientific">Thalassovita litoralis</name>
    <dbReference type="NCBI Taxonomy" id="1010611"/>
    <lineage>
        <taxon>Bacteria</taxon>
        <taxon>Pseudomonadati</taxon>
        <taxon>Pseudomonadota</taxon>
        <taxon>Alphaproteobacteria</taxon>
        <taxon>Rhodobacterales</taxon>
        <taxon>Roseobacteraceae</taxon>
        <taxon>Thalassovita</taxon>
    </lineage>
</organism>
<sequence length="144" mass="15217">MQRLIFAFIAGGLFGAGLFISGMTDTTKVQGWLDVFGNWDPTLAFVMGGAIIPMAIAWRFVPGRKPLVGGDFPTPPKPEIGRDLVIGSTLFGFGWGLAGLCPGPSIASLSYGGVGHWVFVAAMIAGMMIAPYLRVTLDRTVPAE</sequence>
<feature type="transmembrane region" description="Helical" evidence="1">
    <location>
        <begin position="42"/>
        <end position="61"/>
    </location>
</feature>
<keyword evidence="1" id="KW-0812">Transmembrane</keyword>
<keyword evidence="3" id="KW-1185">Reference proteome</keyword>
<evidence type="ECO:0000256" key="1">
    <source>
        <dbReference type="SAM" id="Phobius"/>
    </source>
</evidence>
<dbReference type="Pfam" id="PF20398">
    <property type="entry name" value="DUF6691"/>
    <property type="match status" value="1"/>
</dbReference>